<dbReference type="GO" id="GO:0005524">
    <property type="term" value="F:ATP binding"/>
    <property type="evidence" value="ECO:0007669"/>
    <property type="project" value="UniProtKB-KW"/>
</dbReference>
<keyword evidence="3" id="KW-0611">Plant defense</keyword>
<dbReference type="Gene3D" id="1.10.8.430">
    <property type="entry name" value="Helical domain of apoptotic protease-activating factors"/>
    <property type="match status" value="1"/>
</dbReference>
<dbReference type="SUPFAM" id="SSF52540">
    <property type="entry name" value="P-loop containing nucleoside triphosphate hydrolases"/>
    <property type="match status" value="1"/>
</dbReference>
<keyword evidence="11" id="KW-1185">Reference proteome</keyword>
<organism evidence="10 11">
    <name type="scientific">Corchorus olitorius</name>
    <dbReference type="NCBI Taxonomy" id="93759"/>
    <lineage>
        <taxon>Eukaryota</taxon>
        <taxon>Viridiplantae</taxon>
        <taxon>Streptophyta</taxon>
        <taxon>Embryophyta</taxon>
        <taxon>Tracheophyta</taxon>
        <taxon>Spermatophyta</taxon>
        <taxon>Magnoliopsida</taxon>
        <taxon>eudicotyledons</taxon>
        <taxon>Gunneridae</taxon>
        <taxon>Pentapetalae</taxon>
        <taxon>rosids</taxon>
        <taxon>malvids</taxon>
        <taxon>Malvales</taxon>
        <taxon>Malvaceae</taxon>
        <taxon>Grewioideae</taxon>
        <taxon>Apeibeae</taxon>
        <taxon>Corchorus</taxon>
    </lineage>
</organism>
<name>A0A1R3JC16_9ROSI</name>
<dbReference type="PANTHER" id="PTHR36766:SF64">
    <property type="entry name" value="OS12G0206100 PROTEIN"/>
    <property type="match status" value="1"/>
</dbReference>
<dbReference type="PANTHER" id="PTHR36766">
    <property type="entry name" value="PLANT BROAD-SPECTRUM MILDEW RESISTANCE PROTEIN RPW8"/>
    <property type="match status" value="1"/>
</dbReference>
<evidence type="ECO:0000313" key="10">
    <source>
        <dbReference type="EMBL" id="OMO92381.1"/>
    </source>
</evidence>
<dbReference type="InterPro" id="IPR055414">
    <property type="entry name" value="LRR_R13L4/SHOC2-like"/>
</dbReference>
<dbReference type="Proteomes" id="UP000187203">
    <property type="component" value="Unassembled WGS sequence"/>
</dbReference>
<feature type="region of interest" description="Disordered" evidence="5">
    <location>
        <begin position="137"/>
        <end position="157"/>
    </location>
</feature>
<feature type="transmembrane region" description="Helical" evidence="6">
    <location>
        <begin position="291"/>
        <end position="313"/>
    </location>
</feature>
<keyword evidence="6" id="KW-0812">Transmembrane</keyword>
<evidence type="ECO:0000259" key="8">
    <source>
        <dbReference type="Pfam" id="PF18052"/>
    </source>
</evidence>
<dbReference type="Gene3D" id="3.40.50.300">
    <property type="entry name" value="P-loop containing nucleotide triphosphate hydrolases"/>
    <property type="match status" value="1"/>
</dbReference>
<evidence type="ECO:0000256" key="1">
    <source>
        <dbReference type="ARBA" id="ARBA00022737"/>
    </source>
</evidence>
<comment type="caution">
    <text evidence="10">The sequence shown here is derived from an EMBL/GenBank/DDBJ whole genome shotgun (WGS) entry which is preliminary data.</text>
</comment>
<sequence length="791" mass="90409">MDLSAVSSALQTISGPLIQEVISLWGVNDEVESLERELKWMQSFLKDADAVKVADSEVIRTYVAEVRELAYDAEDVIETFALKVASKRKGGVSGFIRRSACCLKEGCLLRKTKSEIGRITARITELSRRLQTYDVKKIRDEGGPSSSNDQRRESRRPYPHIIEDNIVGLDDDIRNMVSILVDEEHHDCRVVSICGMGGLGKTTLAKRSIMTAKLEVISVTLLGDTNSKILLTSRNKEVVSHADRRGYLYELQCLKDEQSWELFQRIAFPDKMVRVESCMEELGKGMIKHCAGLPLAIVVLGGILASKCSVIEWQKVSKNVKRYLKGGNDYSSPVTSGKAPRVAVHKYFLVQRIKNPHLRSLVLFSEIFRSQNRFFEESFLEKVRECFDNCGGDYCVMICLMCITITILLPLIMSYILCSLVPEICCTWKYMLNNFKLLRVLDFEGEENFGGCKLPDGLGNLIHLRFLSLRNFDFILSKLPSCLGNLKCLRTLDLRLRCFTDYGSTVHKIHVPDVIWKLRQLRHLYLPSRLKRQTRLRLDTLVNLQTLVNFNMRNCYVAHLLSLINLRKLEILWIPGANYEAFKKHLNKNPQIITSINLRSLSFENNRSGSQEMDPTHLVQFLSNCAYTYELCLSWVEMSKLPEYHHFPSDMAHVSLEGTELHEDPMPTLEKLPNLRILNLGENAFTGNKMVCSAQGFPKLDSLRLEKLPNLEEWEVDEGAMLVLRHLEITNCERLKMLPGGIRFIATLQEMKITKMPKSFQDKLVQGGDDFHKVQHIPSIIFKEIYPIGEY</sequence>
<dbReference type="Pfam" id="PF00931">
    <property type="entry name" value="NB-ARC"/>
    <property type="match status" value="1"/>
</dbReference>
<dbReference type="InterPro" id="IPR041118">
    <property type="entry name" value="Rx_N"/>
</dbReference>
<dbReference type="EMBL" id="AWUE01016371">
    <property type="protein sequence ID" value="OMO92381.1"/>
    <property type="molecule type" value="Genomic_DNA"/>
</dbReference>
<evidence type="ECO:0000313" key="11">
    <source>
        <dbReference type="Proteomes" id="UP000187203"/>
    </source>
</evidence>
<keyword evidence="4" id="KW-0067">ATP-binding</keyword>
<dbReference type="GO" id="GO:0006952">
    <property type="term" value="P:defense response"/>
    <property type="evidence" value="ECO:0007669"/>
    <property type="project" value="UniProtKB-KW"/>
</dbReference>
<dbReference type="GO" id="GO:0051707">
    <property type="term" value="P:response to other organism"/>
    <property type="evidence" value="ECO:0007669"/>
    <property type="project" value="UniProtKB-ARBA"/>
</dbReference>
<dbReference type="InterPro" id="IPR027417">
    <property type="entry name" value="P-loop_NTPase"/>
</dbReference>
<evidence type="ECO:0000259" key="7">
    <source>
        <dbReference type="Pfam" id="PF00931"/>
    </source>
</evidence>
<evidence type="ECO:0000259" key="9">
    <source>
        <dbReference type="Pfam" id="PF23598"/>
    </source>
</evidence>
<keyword evidence="6" id="KW-0472">Membrane</keyword>
<feature type="transmembrane region" description="Helical" evidence="6">
    <location>
        <begin position="394"/>
        <end position="417"/>
    </location>
</feature>
<evidence type="ECO:0000256" key="6">
    <source>
        <dbReference type="SAM" id="Phobius"/>
    </source>
</evidence>
<dbReference type="FunFam" id="1.10.8.430:FF:000003">
    <property type="entry name" value="Probable disease resistance protein At5g66910"/>
    <property type="match status" value="1"/>
</dbReference>
<protein>
    <submittedName>
        <fullName evidence="10">Disease resistance protein</fullName>
    </submittedName>
</protein>
<dbReference type="AlphaFoldDB" id="A0A1R3JC16"/>
<dbReference type="InterPro" id="IPR032675">
    <property type="entry name" value="LRR_dom_sf"/>
</dbReference>
<gene>
    <name evidence="10" type="ORF">COLO4_17626</name>
</gene>
<dbReference type="Gene3D" id="1.20.5.4130">
    <property type="match status" value="1"/>
</dbReference>
<keyword evidence="2" id="KW-0547">Nucleotide-binding</keyword>
<dbReference type="Pfam" id="PF23598">
    <property type="entry name" value="LRR_14"/>
    <property type="match status" value="1"/>
</dbReference>
<proteinExistence type="predicted"/>
<keyword evidence="1" id="KW-0677">Repeat</keyword>
<dbReference type="InterPro" id="IPR042197">
    <property type="entry name" value="Apaf_helical"/>
</dbReference>
<dbReference type="OrthoDB" id="997385at2759"/>
<dbReference type="Gene3D" id="3.80.10.10">
    <property type="entry name" value="Ribonuclease Inhibitor"/>
    <property type="match status" value="2"/>
</dbReference>
<dbReference type="STRING" id="93759.A0A1R3JC16"/>
<evidence type="ECO:0000256" key="3">
    <source>
        <dbReference type="ARBA" id="ARBA00022821"/>
    </source>
</evidence>
<feature type="domain" description="Disease resistance N-terminal" evidence="8">
    <location>
        <begin position="5"/>
        <end position="89"/>
    </location>
</feature>
<dbReference type="PRINTS" id="PR00364">
    <property type="entry name" value="DISEASERSIST"/>
</dbReference>
<dbReference type="InterPro" id="IPR038005">
    <property type="entry name" value="RX-like_CC"/>
</dbReference>
<keyword evidence="6" id="KW-1133">Transmembrane helix</keyword>
<feature type="domain" description="NB-ARC" evidence="7">
    <location>
        <begin position="213"/>
        <end position="271"/>
    </location>
</feature>
<dbReference type="GO" id="GO:0043531">
    <property type="term" value="F:ADP binding"/>
    <property type="evidence" value="ECO:0007669"/>
    <property type="project" value="InterPro"/>
</dbReference>
<dbReference type="Pfam" id="PF18052">
    <property type="entry name" value="Rx_N"/>
    <property type="match status" value="1"/>
</dbReference>
<dbReference type="InterPro" id="IPR002182">
    <property type="entry name" value="NB-ARC"/>
</dbReference>
<accession>A0A1R3JC16</accession>
<feature type="domain" description="Disease resistance R13L4/SHOC-2-like LRR" evidence="9">
    <location>
        <begin position="431"/>
        <end position="752"/>
    </location>
</feature>
<evidence type="ECO:0000256" key="4">
    <source>
        <dbReference type="ARBA" id="ARBA00022840"/>
    </source>
</evidence>
<evidence type="ECO:0000256" key="2">
    <source>
        <dbReference type="ARBA" id="ARBA00022741"/>
    </source>
</evidence>
<evidence type="ECO:0000256" key="5">
    <source>
        <dbReference type="SAM" id="MobiDB-lite"/>
    </source>
</evidence>
<dbReference type="CDD" id="cd14798">
    <property type="entry name" value="RX-CC_like"/>
    <property type="match status" value="1"/>
</dbReference>
<reference evidence="11" key="1">
    <citation type="submission" date="2013-09" db="EMBL/GenBank/DDBJ databases">
        <title>Corchorus olitorius genome sequencing.</title>
        <authorList>
            <person name="Alam M."/>
            <person name="Haque M.S."/>
            <person name="Islam M.S."/>
            <person name="Emdad E.M."/>
            <person name="Islam M.M."/>
            <person name="Ahmed B."/>
            <person name="Halim A."/>
            <person name="Hossen Q.M.M."/>
            <person name="Hossain M.Z."/>
            <person name="Ahmed R."/>
            <person name="Khan M.M."/>
            <person name="Islam R."/>
            <person name="Rashid M.M."/>
            <person name="Khan S.A."/>
            <person name="Rahman M.S."/>
            <person name="Alam M."/>
            <person name="Yahiya A.S."/>
            <person name="Khan M.S."/>
            <person name="Azam M.S."/>
            <person name="Haque T."/>
            <person name="Lashkar M.Z.H."/>
            <person name="Akhand A.I."/>
            <person name="Morshed G."/>
            <person name="Roy S."/>
            <person name="Uddin K.S."/>
            <person name="Rabeya T."/>
            <person name="Hossain A.S."/>
            <person name="Chowdhury A."/>
            <person name="Snigdha A.R."/>
            <person name="Mortoza M.S."/>
            <person name="Matin S.A."/>
            <person name="Hoque S.M.E."/>
            <person name="Islam M.K."/>
            <person name="Roy D.K."/>
            <person name="Haider R."/>
            <person name="Moosa M.M."/>
            <person name="Elias S.M."/>
            <person name="Hasan A.M."/>
            <person name="Jahan S."/>
            <person name="Shafiuddin M."/>
            <person name="Mahmood N."/>
            <person name="Shommy N.S."/>
        </authorList>
    </citation>
    <scope>NUCLEOTIDE SEQUENCE [LARGE SCALE GENOMIC DNA]</scope>
    <source>
        <strain evidence="11">cv. O-4</strain>
    </source>
</reference>
<dbReference type="SUPFAM" id="SSF52058">
    <property type="entry name" value="L domain-like"/>
    <property type="match status" value="1"/>
</dbReference>